<accession>A0A8I0S9Q7</accession>
<sequence length="270" mass="28924">MGFLGKLFGRSPERTAAVEGVDALVSLSGTTTTCRAAMASLAARHGAADGGYIEIPASLQREPENAADPRAVAVMVEGERIGYLPGIVAASVKMPAGASHAVRVQVFTEVLPKGLRAEAWAWLGGGNPTWEWSESRRPPMSSGAKAGASHDRRREMVREALSEGGGRAADFRSGMVNGVHYLELVEPIKQLKREGRLEDALVLCYAAIEGAEGDSYGASPAPAYTEHAAIILRKLGRRDEEIAVLRRWLAHSAPQYRDGSRIGERLAKLL</sequence>
<keyword evidence="3" id="KW-1185">Reference proteome</keyword>
<reference evidence="2 3" key="1">
    <citation type="submission" date="2020-10" db="EMBL/GenBank/DDBJ databases">
        <title>Draft genome sequences of plant-associated actinobacteria.</title>
        <authorList>
            <person name="Tarlachkov S.V."/>
            <person name="Starodumova I.P."/>
            <person name="Dorofeeva L.V."/>
            <person name="Prisyazhnaya N.V."/>
            <person name="Roubtsova T.V."/>
            <person name="Chizhov V.N."/>
            <person name="Nadler S.A."/>
            <person name="Subbotin S.A."/>
            <person name="Evtushenko L.I."/>
        </authorList>
    </citation>
    <scope>NUCLEOTIDE SEQUENCE [LARGE SCALE GENOMIC DNA]</scope>
    <source>
        <strain evidence="2 3">VKM Ac-2886</strain>
    </source>
</reference>
<evidence type="ECO:0008006" key="4">
    <source>
        <dbReference type="Google" id="ProtNLM"/>
    </source>
</evidence>
<evidence type="ECO:0000313" key="3">
    <source>
        <dbReference type="Proteomes" id="UP000634579"/>
    </source>
</evidence>
<evidence type="ECO:0000313" key="2">
    <source>
        <dbReference type="EMBL" id="MBF4632709.1"/>
    </source>
</evidence>
<dbReference type="RefSeq" id="WP_194676277.1">
    <property type="nucleotide sequence ID" value="NZ_JADKRP010000007.1"/>
</dbReference>
<proteinExistence type="predicted"/>
<dbReference type="EMBL" id="JADKRP010000007">
    <property type="protein sequence ID" value="MBF4632709.1"/>
    <property type="molecule type" value="Genomic_DNA"/>
</dbReference>
<feature type="region of interest" description="Disordered" evidence="1">
    <location>
        <begin position="132"/>
        <end position="153"/>
    </location>
</feature>
<comment type="caution">
    <text evidence="2">The sequence shown here is derived from an EMBL/GenBank/DDBJ whole genome shotgun (WGS) entry which is preliminary data.</text>
</comment>
<gene>
    <name evidence="2" type="ORF">ITJ42_15930</name>
</gene>
<dbReference type="AlphaFoldDB" id="A0A8I0S9Q7"/>
<protein>
    <recommendedName>
        <fullName evidence="4">HIRAN domain-containing protein</fullName>
    </recommendedName>
</protein>
<name>A0A8I0S9Q7_9MICO</name>
<dbReference type="Proteomes" id="UP000634579">
    <property type="component" value="Unassembled WGS sequence"/>
</dbReference>
<evidence type="ECO:0000256" key="1">
    <source>
        <dbReference type="SAM" id="MobiDB-lite"/>
    </source>
</evidence>
<organism evidence="2 3">
    <name type="scientific">Clavibacter phaseoli</name>
    <dbReference type="NCBI Taxonomy" id="1734031"/>
    <lineage>
        <taxon>Bacteria</taxon>
        <taxon>Bacillati</taxon>
        <taxon>Actinomycetota</taxon>
        <taxon>Actinomycetes</taxon>
        <taxon>Micrococcales</taxon>
        <taxon>Microbacteriaceae</taxon>
        <taxon>Clavibacter</taxon>
    </lineage>
</organism>
<dbReference type="Gene3D" id="3.30.70.2330">
    <property type="match status" value="1"/>
</dbReference>